<gene>
    <name evidence="1" type="ORF">NOO_LOCUS13955</name>
</gene>
<protein>
    <submittedName>
        <fullName evidence="1 3">Uncharacterized protein</fullName>
    </submittedName>
</protein>
<organism evidence="3">
    <name type="scientific">Onchocerca ochengi</name>
    <name type="common">Filarial nematode worm</name>
    <dbReference type="NCBI Taxonomy" id="42157"/>
    <lineage>
        <taxon>Eukaryota</taxon>
        <taxon>Metazoa</taxon>
        <taxon>Ecdysozoa</taxon>
        <taxon>Nematoda</taxon>
        <taxon>Chromadorea</taxon>
        <taxon>Rhabditida</taxon>
        <taxon>Spirurina</taxon>
        <taxon>Spiruromorpha</taxon>
        <taxon>Filarioidea</taxon>
        <taxon>Onchocercidae</taxon>
        <taxon>Onchocerca</taxon>
    </lineage>
</organism>
<name>A0A182F0J2_ONCOC</name>
<reference evidence="1 2" key="2">
    <citation type="submission" date="2018-08" db="EMBL/GenBank/DDBJ databases">
        <authorList>
            <person name="Laetsch R D."/>
            <person name="Stevens L."/>
            <person name="Kumar S."/>
            <person name="Blaxter L. M."/>
        </authorList>
    </citation>
    <scope>NUCLEOTIDE SEQUENCE [LARGE SCALE GENOMIC DNA]</scope>
</reference>
<evidence type="ECO:0000313" key="1">
    <source>
        <dbReference type="EMBL" id="VDN07932.1"/>
    </source>
</evidence>
<evidence type="ECO:0000313" key="3">
    <source>
        <dbReference type="WBParaSite" id="nOo.2.0.1.t13955-RA"/>
    </source>
</evidence>
<dbReference type="WBParaSite" id="nOo.2.0.1.t13955-RA">
    <property type="protein sequence ID" value="nOo.2.0.1.t13955-RA"/>
    <property type="gene ID" value="nOo.2.0.1.g13955"/>
</dbReference>
<accession>A0A182F0J2</accession>
<evidence type="ECO:0000313" key="2">
    <source>
        <dbReference type="Proteomes" id="UP000271087"/>
    </source>
</evidence>
<sequence length="42" mass="4984">MVWTQLNQPDSTQLSPTRLDSLMIFCYWSASITTTHKYSRQF</sequence>
<proteinExistence type="predicted"/>
<reference evidence="3" key="1">
    <citation type="submission" date="2016-06" db="UniProtKB">
        <authorList>
            <consortium name="WormBaseParasite"/>
        </authorList>
    </citation>
    <scope>IDENTIFICATION</scope>
</reference>
<dbReference type="AlphaFoldDB" id="A0A182F0J2"/>
<dbReference type="Proteomes" id="UP000271087">
    <property type="component" value="Unassembled WGS sequence"/>
</dbReference>
<dbReference type="EMBL" id="UYRW01022638">
    <property type="protein sequence ID" value="VDN07932.1"/>
    <property type="molecule type" value="Genomic_DNA"/>
</dbReference>
<keyword evidence="2" id="KW-1185">Reference proteome</keyword>